<dbReference type="Pfam" id="PF00589">
    <property type="entry name" value="Phage_integrase"/>
    <property type="match status" value="1"/>
</dbReference>
<name>A0ABY4BNK5_9FLAO</name>
<evidence type="ECO:0000313" key="4">
    <source>
        <dbReference type="EMBL" id="UOE40778.1"/>
    </source>
</evidence>
<dbReference type="PROSITE" id="PS51898">
    <property type="entry name" value="TYR_RECOMBINASE"/>
    <property type="match status" value="1"/>
</dbReference>
<dbReference type="InterPro" id="IPR002104">
    <property type="entry name" value="Integrase_catalytic"/>
</dbReference>
<gene>
    <name evidence="4" type="ORF">MTP09_12845</name>
</gene>
<evidence type="ECO:0000256" key="2">
    <source>
        <dbReference type="SAM" id="Coils"/>
    </source>
</evidence>
<dbReference type="PANTHER" id="PTHR30349:SF64">
    <property type="entry name" value="PROPHAGE INTEGRASE INTD-RELATED"/>
    <property type="match status" value="1"/>
</dbReference>
<dbReference type="SUPFAM" id="SSF56349">
    <property type="entry name" value="DNA breaking-rejoining enzymes"/>
    <property type="match status" value="1"/>
</dbReference>
<organism evidence="4 5">
    <name type="scientific">Chryseobacterium suipulveris</name>
    <dbReference type="NCBI Taxonomy" id="2929800"/>
    <lineage>
        <taxon>Bacteria</taxon>
        <taxon>Pseudomonadati</taxon>
        <taxon>Bacteroidota</taxon>
        <taxon>Flavobacteriia</taxon>
        <taxon>Flavobacteriales</taxon>
        <taxon>Weeksellaceae</taxon>
        <taxon>Chryseobacterium group</taxon>
        <taxon>Chryseobacterium</taxon>
    </lineage>
</organism>
<proteinExistence type="predicted"/>
<reference evidence="4 5" key="1">
    <citation type="submission" date="2022-03" db="EMBL/GenBank/DDBJ databases">
        <title>Chryseobacterium sp. isolated from particulate matters in swine house.</title>
        <authorList>
            <person name="Won M."/>
            <person name="Kim S.-J."/>
            <person name="Kwon S.-W."/>
        </authorList>
    </citation>
    <scope>NUCLEOTIDE SEQUENCE [LARGE SCALE GENOMIC DNA]</scope>
    <source>
        <strain evidence="4 5">SC2-2</strain>
    </source>
</reference>
<dbReference type="InterPro" id="IPR050090">
    <property type="entry name" value="Tyrosine_recombinase_XerCD"/>
</dbReference>
<dbReference type="InterPro" id="IPR011010">
    <property type="entry name" value="DNA_brk_join_enz"/>
</dbReference>
<evidence type="ECO:0000313" key="5">
    <source>
        <dbReference type="Proteomes" id="UP000831460"/>
    </source>
</evidence>
<keyword evidence="5" id="KW-1185">Reference proteome</keyword>
<dbReference type="Proteomes" id="UP000831460">
    <property type="component" value="Chromosome"/>
</dbReference>
<feature type="domain" description="Tyr recombinase" evidence="3">
    <location>
        <begin position="239"/>
        <end position="429"/>
    </location>
</feature>
<keyword evidence="2" id="KW-0175">Coiled coil</keyword>
<dbReference type="InterPro" id="IPR013762">
    <property type="entry name" value="Integrase-like_cat_sf"/>
</dbReference>
<dbReference type="Gene3D" id="1.10.443.10">
    <property type="entry name" value="Intergrase catalytic core"/>
    <property type="match status" value="1"/>
</dbReference>
<dbReference type="EMBL" id="CP094532">
    <property type="protein sequence ID" value="UOE40778.1"/>
    <property type="molecule type" value="Genomic_DNA"/>
</dbReference>
<protein>
    <submittedName>
        <fullName evidence="4">Tyrosine-type recombinase/integrase</fullName>
    </submittedName>
</protein>
<sequence length="471" mass="55426">METKFNSEVGTVTFRLKEPNSDKPTLIKGIYLFKDFQTGFTTGIKVLPKDWEKTEKKILSGENKKELNNKLNKFKTKIPDFHNKFNEQYNRLPTKEELKTIVTNAINERELKTVNKKKKSFDDIYNDFMEIIYLKRDNAIAGGLKPLHKSYISSFNVAYSDLKKFASENRIVLDIDTFDVTTCLKFQNWLLNGKDKKQSATVKTRVKRISQLLRWAFTEGHTNNRSFMQNDFLPKATSNNKIALTEEEITILYQYDFSNNKRLEKVRDLFILGCHTSLRFEDLTRINPKHLDFSNKTIHILTSKVEKNVSFPFFGYTEEILLKYGGNINSIALSNQNANLYLKEIFREIPYFKEKIILQEIATNKGVKFIENKYEDKITFHNSRTSFCTNRYMEGWDLLEIWQFTGHTNEGTFKSYFKPTSEHEKIRRENILLRNEKLQRADLQSKQIEELQKQIEELKKQNGKIINLNAV</sequence>
<dbReference type="RefSeq" id="WP_243548747.1">
    <property type="nucleotide sequence ID" value="NZ_CP094532.1"/>
</dbReference>
<accession>A0ABY4BNK5</accession>
<keyword evidence="1" id="KW-0233">DNA recombination</keyword>
<evidence type="ECO:0000256" key="1">
    <source>
        <dbReference type="ARBA" id="ARBA00023172"/>
    </source>
</evidence>
<evidence type="ECO:0000259" key="3">
    <source>
        <dbReference type="PROSITE" id="PS51898"/>
    </source>
</evidence>
<dbReference type="PANTHER" id="PTHR30349">
    <property type="entry name" value="PHAGE INTEGRASE-RELATED"/>
    <property type="match status" value="1"/>
</dbReference>
<feature type="coiled-coil region" evidence="2">
    <location>
        <begin position="434"/>
        <end position="468"/>
    </location>
</feature>